<dbReference type="OrthoDB" id="9805698at2"/>
<gene>
    <name evidence="11" type="primary">cca</name>
    <name evidence="15" type="ORF">F7732_06115</name>
</gene>
<comment type="subunit">
    <text evidence="11">Homodimer.</text>
</comment>
<dbReference type="EC" id="2.7.7.72" evidence="11"/>
<feature type="binding site" evidence="11">
    <location>
        <position position="30"/>
    </location>
    <ligand>
        <name>CTP</name>
        <dbReference type="ChEBI" id="CHEBI:37563"/>
    </ligand>
</feature>
<keyword evidence="7 11" id="KW-0692">RNA repair</keyword>
<feature type="binding site" evidence="11">
    <location>
        <position position="27"/>
    </location>
    <ligand>
        <name>CTP</name>
        <dbReference type="ChEBI" id="CHEBI:37563"/>
    </ligand>
</feature>
<evidence type="ECO:0000259" key="13">
    <source>
        <dbReference type="Pfam" id="PF12627"/>
    </source>
</evidence>
<evidence type="ECO:0000313" key="16">
    <source>
        <dbReference type="Proteomes" id="UP000441354"/>
    </source>
</evidence>
<dbReference type="Pfam" id="PF01743">
    <property type="entry name" value="PolyA_pol"/>
    <property type="match status" value="1"/>
</dbReference>
<feature type="binding site" evidence="11">
    <location>
        <position position="27"/>
    </location>
    <ligand>
        <name>ATP</name>
        <dbReference type="ChEBI" id="CHEBI:30616"/>
    </ligand>
</feature>
<evidence type="ECO:0000256" key="5">
    <source>
        <dbReference type="ARBA" id="ARBA00022723"/>
    </source>
</evidence>
<comment type="cofactor">
    <cofactor evidence="1 11">
        <name>Mg(2+)</name>
        <dbReference type="ChEBI" id="CHEBI:18420"/>
    </cofactor>
</comment>
<dbReference type="GO" id="GO:0042245">
    <property type="term" value="P:RNA repair"/>
    <property type="evidence" value="ECO:0007669"/>
    <property type="project" value="UniProtKB-KW"/>
</dbReference>
<dbReference type="InterPro" id="IPR002646">
    <property type="entry name" value="PolA_pol_head_dom"/>
</dbReference>
<protein>
    <recommendedName>
        <fullName evidence="11">CCA-adding enzyme</fullName>
        <ecNumber evidence="11">2.7.7.72</ecNumber>
    </recommendedName>
    <alternativeName>
        <fullName evidence="11">CCA tRNA nucleotidyltransferase</fullName>
    </alternativeName>
    <alternativeName>
        <fullName evidence="11">tRNA CCA-pyrophosphorylase</fullName>
    </alternativeName>
    <alternativeName>
        <fullName evidence="11">tRNA adenylyl-/cytidylyl- transferase</fullName>
    </alternativeName>
    <alternativeName>
        <fullName evidence="11">tRNA nucleotidyltransferase</fullName>
    </alternativeName>
    <alternativeName>
        <fullName evidence="11">tRNA-NT</fullName>
    </alternativeName>
</protein>
<proteinExistence type="inferred from homology"/>
<dbReference type="Gene3D" id="3.30.460.10">
    <property type="entry name" value="Beta Polymerase, domain 2"/>
    <property type="match status" value="1"/>
</dbReference>
<dbReference type="Pfam" id="PF12627">
    <property type="entry name" value="PolyA_pol_RNAbd"/>
    <property type="match status" value="1"/>
</dbReference>
<keyword evidence="4 11" id="KW-0548">Nucleotidyltransferase</keyword>
<feature type="binding site" evidence="11">
    <location>
        <position position="154"/>
    </location>
    <ligand>
        <name>ATP</name>
        <dbReference type="ChEBI" id="CHEBI:30616"/>
    </ligand>
</feature>
<evidence type="ECO:0000256" key="7">
    <source>
        <dbReference type="ARBA" id="ARBA00022800"/>
    </source>
</evidence>
<feature type="domain" description="Poly A polymerase head" evidence="12">
    <location>
        <begin position="22"/>
        <end position="141"/>
    </location>
</feature>
<dbReference type="AlphaFoldDB" id="A0A7V7RMQ8"/>
<dbReference type="GO" id="GO:0004810">
    <property type="term" value="F:CCA tRNA nucleotidyltransferase activity"/>
    <property type="evidence" value="ECO:0007669"/>
    <property type="project" value="UniProtKB-UniRule"/>
</dbReference>
<feature type="binding site" evidence="11">
    <location>
        <position position="111"/>
    </location>
    <ligand>
        <name>CTP</name>
        <dbReference type="ChEBI" id="CHEBI:37563"/>
    </ligand>
</feature>
<keyword evidence="10 11" id="KW-0694">RNA-binding</keyword>
<dbReference type="GO" id="GO:0000287">
    <property type="term" value="F:magnesium ion binding"/>
    <property type="evidence" value="ECO:0007669"/>
    <property type="project" value="UniProtKB-UniRule"/>
</dbReference>
<keyword evidence="16" id="KW-1185">Reference proteome</keyword>
<dbReference type="InterPro" id="IPR032810">
    <property type="entry name" value="CCA-adding_enz_C"/>
</dbReference>
<keyword evidence="9 11" id="KW-0460">Magnesium</keyword>
<dbReference type="GO" id="GO:0000049">
    <property type="term" value="F:tRNA binding"/>
    <property type="evidence" value="ECO:0007669"/>
    <property type="project" value="UniProtKB-UniRule"/>
</dbReference>
<comment type="miscellaneous">
    <text evidence="11">A single active site specifically recognizes both ATP and CTP and is responsible for their addition.</text>
</comment>
<evidence type="ECO:0000259" key="12">
    <source>
        <dbReference type="Pfam" id="PF01743"/>
    </source>
</evidence>
<evidence type="ECO:0000256" key="3">
    <source>
        <dbReference type="ARBA" id="ARBA00022694"/>
    </source>
</evidence>
<dbReference type="EMBL" id="WBOT01000002">
    <property type="protein sequence ID" value="KAB2333660.1"/>
    <property type="molecule type" value="Genomic_DNA"/>
</dbReference>
<keyword evidence="6 11" id="KW-0547">Nucleotide-binding</keyword>
<dbReference type="NCBIfam" id="NF009814">
    <property type="entry name" value="PRK13299.1"/>
    <property type="match status" value="1"/>
</dbReference>
<dbReference type="SUPFAM" id="SSF81301">
    <property type="entry name" value="Nucleotidyltransferase"/>
    <property type="match status" value="1"/>
</dbReference>
<dbReference type="PANTHER" id="PTHR46173">
    <property type="entry name" value="CCA TRNA NUCLEOTIDYLTRANSFERASE 1, MITOCHONDRIAL"/>
    <property type="match status" value="1"/>
</dbReference>
<evidence type="ECO:0000313" key="15">
    <source>
        <dbReference type="EMBL" id="KAB2333660.1"/>
    </source>
</evidence>
<feature type="binding site" evidence="11">
    <location>
        <position position="40"/>
    </location>
    <ligand>
        <name>Mg(2+)</name>
        <dbReference type="ChEBI" id="CHEBI:18420"/>
    </ligand>
</feature>
<dbReference type="Gene3D" id="1.20.58.560">
    <property type="match status" value="1"/>
</dbReference>
<keyword evidence="8 11" id="KW-0067">ATP-binding</keyword>
<dbReference type="CDD" id="cd05398">
    <property type="entry name" value="NT_ClassII-CCAase"/>
    <property type="match status" value="1"/>
</dbReference>
<dbReference type="GO" id="GO:0001680">
    <property type="term" value="P:tRNA 3'-terminal CCA addition"/>
    <property type="evidence" value="ECO:0007669"/>
    <property type="project" value="UniProtKB-UniRule"/>
</dbReference>
<evidence type="ECO:0000256" key="10">
    <source>
        <dbReference type="ARBA" id="ARBA00022884"/>
    </source>
</evidence>
<comment type="caution">
    <text evidence="15">The sequence shown here is derived from an EMBL/GenBank/DDBJ whole genome shotgun (WGS) entry which is preliminary data.</text>
</comment>
<dbReference type="RefSeq" id="WP_151573064.1">
    <property type="nucleotide sequence ID" value="NZ_WBOT01000002.1"/>
</dbReference>
<evidence type="ECO:0000256" key="11">
    <source>
        <dbReference type="HAMAP-Rule" id="MF_01263"/>
    </source>
</evidence>
<accession>A0A7V7RMQ8</accession>
<feature type="binding site" evidence="11">
    <location>
        <position position="154"/>
    </location>
    <ligand>
        <name>CTP</name>
        <dbReference type="ChEBI" id="CHEBI:37563"/>
    </ligand>
</feature>
<feature type="binding site" evidence="11">
    <location>
        <position position="163"/>
    </location>
    <ligand>
        <name>ATP</name>
        <dbReference type="ChEBI" id="CHEBI:30616"/>
    </ligand>
</feature>
<dbReference type="HAMAP" id="MF_01263">
    <property type="entry name" value="CCA_bact_type3"/>
    <property type="match status" value="1"/>
</dbReference>
<sequence>MNPEFQKAIPLLSKIEEAGFEAYFVGGSVRDDILGKRIADVDIATSAMPEEVKAIFHKTIDIGLEHGTVAVLHEGIPYEITTFRAEAEYKDFRRPSEVYFIRSLNEDLSRRDFTMNAIAMNANGKIIDPFHGVDDIRLKVIQTVGKAEDRFKEDALRMMRAIRFHSQLSFTISEDTMNALIRNAHLLEHIAVERKLAEFEKLLSGVNINGGIRVLVNSGLFHYLPELLPYKQQLIHFAEIEMAALNIEERWALLVHILKKDAREAQSFLKSWRLPGKRIKVIIAIQNGLDLRLQSAWQPLTLYQCGYDTAISVEKIVNILNGRPANAHLEGVADQYQDLPVKNKSEIPVTGNELMQWLDRQAGAWIKTDLQSIEEAIILKKLPNDKESIKEWLLKCNQSSE</sequence>
<feature type="domain" description="tRNA nucleotidyltransferase/poly(A) polymerase RNA and SrmB- binding" evidence="13">
    <location>
        <begin position="170"/>
        <end position="227"/>
    </location>
</feature>
<feature type="domain" description="CCA-adding enzyme C-terminal" evidence="14">
    <location>
        <begin position="247"/>
        <end position="393"/>
    </location>
</feature>
<evidence type="ECO:0000256" key="4">
    <source>
        <dbReference type="ARBA" id="ARBA00022695"/>
    </source>
</evidence>
<feature type="binding site" evidence="11">
    <location>
        <position position="160"/>
    </location>
    <ligand>
        <name>ATP</name>
        <dbReference type="ChEBI" id="CHEBI:30616"/>
    </ligand>
</feature>
<evidence type="ECO:0000256" key="2">
    <source>
        <dbReference type="ARBA" id="ARBA00022679"/>
    </source>
</evidence>
<dbReference type="Gene3D" id="1.10.246.80">
    <property type="match status" value="1"/>
</dbReference>
<evidence type="ECO:0000256" key="6">
    <source>
        <dbReference type="ARBA" id="ARBA00022741"/>
    </source>
</evidence>
<feature type="binding site" evidence="11">
    <location>
        <position position="30"/>
    </location>
    <ligand>
        <name>ATP</name>
        <dbReference type="ChEBI" id="CHEBI:30616"/>
    </ligand>
</feature>
<feature type="binding site" evidence="11">
    <location>
        <position position="111"/>
    </location>
    <ligand>
        <name>ATP</name>
        <dbReference type="ChEBI" id="CHEBI:30616"/>
    </ligand>
</feature>
<feature type="binding site" evidence="11">
    <location>
        <position position="157"/>
    </location>
    <ligand>
        <name>ATP</name>
        <dbReference type="ChEBI" id="CHEBI:30616"/>
    </ligand>
</feature>
<dbReference type="SUPFAM" id="SSF81891">
    <property type="entry name" value="Poly A polymerase C-terminal region-like"/>
    <property type="match status" value="1"/>
</dbReference>
<evidence type="ECO:0000256" key="8">
    <source>
        <dbReference type="ARBA" id="ARBA00022840"/>
    </source>
</evidence>
<comment type="similarity">
    <text evidence="11">Belongs to the tRNA nucleotidyltransferase/poly(A) polymerase family. Bacterial CCA-adding enzyme type 3 subfamily.</text>
</comment>
<dbReference type="GO" id="GO:0005524">
    <property type="term" value="F:ATP binding"/>
    <property type="evidence" value="ECO:0007669"/>
    <property type="project" value="UniProtKB-UniRule"/>
</dbReference>
<dbReference type="PANTHER" id="PTHR46173:SF1">
    <property type="entry name" value="CCA TRNA NUCLEOTIDYLTRANSFERASE 1, MITOCHONDRIAL"/>
    <property type="match status" value="1"/>
</dbReference>
<dbReference type="Proteomes" id="UP000441354">
    <property type="component" value="Unassembled WGS sequence"/>
</dbReference>
<comment type="catalytic activity">
    <reaction evidence="11">
        <text>a tRNA with a 3' CCA end + 2 CTP + ATP = a tRNA with a 3' CCACCA end + 3 diphosphate</text>
        <dbReference type="Rhea" id="RHEA:76235"/>
        <dbReference type="Rhea" id="RHEA-COMP:10468"/>
        <dbReference type="Rhea" id="RHEA-COMP:18655"/>
        <dbReference type="ChEBI" id="CHEBI:30616"/>
        <dbReference type="ChEBI" id="CHEBI:33019"/>
        <dbReference type="ChEBI" id="CHEBI:37563"/>
        <dbReference type="ChEBI" id="CHEBI:83071"/>
        <dbReference type="ChEBI" id="CHEBI:195187"/>
    </reaction>
</comment>
<keyword evidence="2 11" id="KW-0808">Transferase</keyword>
<dbReference type="Gene3D" id="1.10.110.30">
    <property type="match status" value="1"/>
</dbReference>
<comment type="catalytic activity">
    <reaction evidence="11">
        <text>a tRNA precursor + 2 CTP + ATP = a tRNA with a 3' CCA end + 3 diphosphate</text>
        <dbReference type="Rhea" id="RHEA:14433"/>
        <dbReference type="Rhea" id="RHEA-COMP:10465"/>
        <dbReference type="Rhea" id="RHEA-COMP:10468"/>
        <dbReference type="ChEBI" id="CHEBI:30616"/>
        <dbReference type="ChEBI" id="CHEBI:33019"/>
        <dbReference type="ChEBI" id="CHEBI:37563"/>
        <dbReference type="ChEBI" id="CHEBI:74896"/>
        <dbReference type="ChEBI" id="CHEBI:83071"/>
        <dbReference type="EC" id="2.7.7.72"/>
    </reaction>
</comment>
<organism evidence="15 16">
    <name type="scientific">Bacillus mesophilum</name>
    <dbReference type="NCBI Taxonomy" id="1071718"/>
    <lineage>
        <taxon>Bacteria</taxon>
        <taxon>Bacillati</taxon>
        <taxon>Bacillota</taxon>
        <taxon>Bacilli</taxon>
        <taxon>Bacillales</taxon>
        <taxon>Bacillaceae</taxon>
        <taxon>Bacillus</taxon>
    </lineage>
</organism>
<feature type="binding site" evidence="11">
    <location>
        <position position="163"/>
    </location>
    <ligand>
        <name>CTP</name>
        <dbReference type="ChEBI" id="CHEBI:37563"/>
    </ligand>
</feature>
<comment type="function">
    <text evidence="11">Catalyzes the addition and repair of the essential 3'-terminal CCA sequence in tRNAs without using a nucleic acid template. Adds these three nucleotides in the order of C, C, and A to the tRNA nucleotide-73, using CTP and ATP as substrates and producing inorganic pyrophosphate. tRNA 3'-terminal CCA addition is required both for tRNA processing and repair. Also involved in tRNA surveillance by mediating tandem CCA addition to generate a CCACCA at the 3' terminus of unstable tRNAs. While stable tRNAs receive only 3'-terminal CCA, unstable tRNAs are marked with CCACCA and rapidly degraded.</text>
</comment>
<evidence type="ECO:0000256" key="1">
    <source>
        <dbReference type="ARBA" id="ARBA00001946"/>
    </source>
</evidence>
<evidence type="ECO:0000256" key="9">
    <source>
        <dbReference type="ARBA" id="ARBA00022842"/>
    </source>
</evidence>
<keyword evidence="3 11" id="KW-0819">tRNA processing</keyword>
<name>A0A7V7RMQ8_9BACI</name>
<dbReference type="Pfam" id="PF13735">
    <property type="entry name" value="tRNA_NucTran2_2"/>
    <property type="match status" value="1"/>
</dbReference>
<dbReference type="InterPro" id="IPR043519">
    <property type="entry name" value="NT_sf"/>
</dbReference>
<keyword evidence="5 11" id="KW-0479">Metal-binding</keyword>
<feature type="binding site" evidence="11">
    <location>
        <position position="42"/>
    </location>
    <ligand>
        <name>Mg(2+)</name>
        <dbReference type="ChEBI" id="CHEBI:18420"/>
    </ligand>
</feature>
<dbReference type="InterPro" id="IPR050264">
    <property type="entry name" value="Bact_CCA-adding_enz_type3_sf"/>
</dbReference>
<feature type="binding site" evidence="11">
    <location>
        <position position="160"/>
    </location>
    <ligand>
        <name>CTP</name>
        <dbReference type="ChEBI" id="CHEBI:37563"/>
    </ligand>
</feature>
<dbReference type="InterPro" id="IPR032828">
    <property type="entry name" value="PolyA_RNA-bd"/>
</dbReference>
<dbReference type="InterPro" id="IPR023068">
    <property type="entry name" value="CCA-adding_enz_firmicutes"/>
</dbReference>
<reference evidence="15 16" key="1">
    <citation type="journal article" date="2014" name="Arch. Microbiol.">
        <title>Bacillus mesophilum sp. nov., strain IITR-54T, a novel 4-chlorobiphenyl dechlorinating bacterium.</title>
        <authorList>
            <person name="Manickam N."/>
            <person name="Singh N.K."/>
            <person name="Bajaj A."/>
            <person name="Kumar R.M."/>
            <person name="Kaur G."/>
            <person name="Kaur N."/>
            <person name="Bala M."/>
            <person name="Kumar A."/>
            <person name="Mayilraj S."/>
        </authorList>
    </citation>
    <scope>NUCLEOTIDE SEQUENCE [LARGE SCALE GENOMIC DNA]</scope>
    <source>
        <strain evidence="15 16">IITR-54</strain>
    </source>
</reference>
<evidence type="ECO:0000259" key="14">
    <source>
        <dbReference type="Pfam" id="PF13735"/>
    </source>
</evidence>
<feature type="binding site" evidence="11">
    <location>
        <position position="157"/>
    </location>
    <ligand>
        <name>CTP</name>
        <dbReference type="ChEBI" id="CHEBI:37563"/>
    </ligand>
</feature>